<keyword evidence="3" id="KW-1185">Reference proteome</keyword>
<proteinExistence type="predicted"/>
<dbReference type="Ensembl" id="ENSSMRT00000010383.1">
    <property type="protein sequence ID" value="ENSSMRP00000008901.1"/>
    <property type="gene ID" value="ENSSMRG00000007119.1"/>
</dbReference>
<name>A0A8D0BJI2_SALMN</name>
<reference evidence="2" key="2">
    <citation type="submission" date="2025-09" db="UniProtKB">
        <authorList>
            <consortium name="Ensembl"/>
        </authorList>
    </citation>
    <scope>IDENTIFICATION</scope>
</reference>
<accession>A0A8D0BJI2</accession>
<protein>
    <submittedName>
        <fullName evidence="2">Uncharacterized protein</fullName>
    </submittedName>
</protein>
<keyword evidence="1" id="KW-0812">Transmembrane</keyword>
<dbReference type="AlphaFoldDB" id="A0A8D0BJI2"/>
<sequence>MPPEVCHLQELSKNVTGLWNGLGWFLPLLPISTVGDRGQGTGDILAHAQTTFHTLWVIHSIRLGILIFLCFVKFYAPYRSIYTVSWINGWEQSNDIKLDHELSF</sequence>
<organism evidence="2 3">
    <name type="scientific">Salvator merianae</name>
    <name type="common">Argentine black and white tegu</name>
    <name type="synonym">Tupinambis merianae</name>
    <dbReference type="NCBI Taxonomy" id="96440"/>
    <lineage>
        <taxon>Eukaryota</taxon>
        <taxon>Metazoa</taxon>
        <taxon>Chordata</taxon>
        <taxon>Craniata</taxon>
        <taxon>Vertebrata</taxon>
        <taxon>Euteleostomi</taxon>
        <taxon>Lepidosauria</taxon>
        <taxon>Squamata</taxon>
        <taxon>Bifurcata</taxon>
        <taxon>Unidentata</taxon>
        <taxon>Episquamata</taxon>
        <taxon>Laterata</taxon>
        <taxon>Teiioidea</taxon>
        <taxon>Teiidae</taxon>
        <taxon>Salvator</taxon>
    </lineage>
</organism>
<keyword evidence="1" id="KW-1133">Transmembrane helix</keyword>
<evidence type="ECO:0000313" key="2">
    <source>
        <dbReference type="Ensembl" id="ENSSMRP00000008901.1"/>
    </source>
</evidence>
<evidence type="ECO:0000313" key="3">
    <source>
        <dbReference type="Proteomes" id="UP000694421"/>
    </source>
</evidence>
<evidence type="ECO:0000256" key="1">
    <source>
        <dbReference type="SAM" id="Phobius"/>
    </source>
</evidence>
<keyword evidence="1" id="KW-0472">Membrane</keyword>
<reference evidence="2" key="1">
    <citation type="submission" date="2025-08" db="UniProtKB">
        <authorList>
            <consortium name="Ensembl"/>
        </authorList>
    </citation>
    <scope>IDENTIFICATION</scope>
</reference>
<feature type="transmembrane region" description="Helical" evidence="1">
    <location>
        <begin position="55"/>
        <end position="76"/>
    </location>
</feature>
<dbReference type="Proteomes" id="UP000694421">
    <property type="component" value="Unplaced"/>
</dbReference>